<evidence type="ECO:0008006" key="4">
    <source>
        <dbReference type="Google" id="ProtNLM"/>
    </source>
</evidence>
<evidence type="ECO:0000256" key="1">
    <source>
        <dbReference type="SAM" id="MobiDB-lite"/>
    </source>
</evidence>
<feature type="compositionally biased region" description="Basic and acidic residues" evidence="1">
    <location>
        <begin position="453"/>
        <end position="469"/>
    </location>
</feature>
<dbReference type="PANTHER" id="PTHR22504:SF0">
    <property type="entry name" value="REPRESSOR OF RNA POLYMERASE III TRANSCRIPTION MAF1 HOMOLOG"/>
    <property type="match status" value="1"/>
</dbReference>
<feature type="region of interest" description="Disordered" evidence="1">
    <location>
        <begin position="165"/>
        <end position="194"/>
    </location>
</feature>
<feature type="compositionally biased region" description="Basic and acidic residues" evidence="1">
    <location>
        <begin position="294"/>
        <end position="305"/>
    </location>
</feature>
<evidence type="ECO:0000313" key="2">
    <source>
        <dbReference type="EMBL" id="KAE8257875.1"/>
    </source>
</evidence>
<feature type="compositionally biased region" description="Low complexity" evidence="1">
    <location>
        <begin position="978"/>
        <end position="997"/>
    </location>
</feature>
<feature type="compositionally biased region" description="Polar residues" evidence="1">
    <location>
        <begin position="726"/>
        <end position="746"/>
    </location>
</feature>
<feature type="region of interest" description="Disordered" evidence="1">
    <location>
        <begin position="713"/>
        <end position="1049"/>
    </location>
</feature>
<feature type="compositionally biased region" description="Acidic residues" evidence="1">
    <location>
        <begin position="470"/>
        <end position="493"/>
    </location>
</feature>
<dbReference type="Gene3D" id="3.40.1000.50">
    <property type="entry name" value="Repressor of RNA polymerase III transcription Maf1"/>
    <property type="match status" value="3"/>
</dbReference>
<dbReference type="GO" id="GO:0016480">
    <property type="term" value="P:negative regulation of transcription by RNA polymerase III"/>
    <property type="evidence" value="ECO:0007669"/>
    <property type="project" value="InterPro"/>
</dbReference>
<reference evidence="2" key="2">
    <citation type="journal article" date="2019" name="IMA Fungus">
        <title>Genome sequencing and comparison of five Tilletia species to identify candidate genes for the detection of regulated species infecting wheat.</title>
        <authorList>
            <person name="Nguyen H.D.T."/>
            <person name="Sultana T."/>
            <person name="Kesanakurti P."/>
            <person name="Hambleton S."/>
        </authorList>
    </citation>
    <scope>NUCLEOTIDE SEQUENCE</scope>
    <source>
        <strain evidence="2">DAOMC 238032</strain>
    </source>
</reference>
<dbReference type="EMBL" id="LWDD02000626">
    <property type="protein sequence ID" value="KAE8257875.1"/>
    <property type="molecule type" value="Genomic_DNA"/>
</dbReference>
<dbReference type="InterPro" id="IPR038564">
    <property type="entry name" value="Maf1_sf"/>
</dbReference>
<dbReference type="InterPro" id="IPR015257">
    <property type="entry name" value="Maf1"/>
</dbReference>
<sequence length="1073" mass="109665">MKYLDYPQFAELSRALSFTSSECTVFTRIEAYSCKPVAQEKRLYKHIQRVYAPELAARKYGHDDDGDDSSSAPAIERTASSPRIGAHSSAGSVPSSIPAHLADSPFGNLGESSSARKLLFTVIATLNAAFPDHDFADIPVSTFRREPSPAYVVHSLSSTLQSLRRNAAGNNPDAPAAAATSPPNPGSSAARSSTAFLSAAPRTFAGLPTTFDSSPTTFSTNGGSGASRGVGSPSIAATLSPPGQIAQLSLGERQHSFSSSSSALPSSSTVPTAIALPPPVSNAQATTYPSHARSAHDTTSHHTDQRSNSFSRSPKSPRLNATTSPRMGAAVSYPSPSHLPAAINAATHPALASILDDIMCVEECEVYSFHPDIEYDPHASADDDEERLLGAVGGGAGGGLGLFDEEEGAGDDRGIEIGPANDDLEDIAETWAEDAIEEDGDPMRPEQTARSQRTRERVTEAGRRAVKDLDGDEEMDEQGAAEADDALLFDEDVYGQGLSGNQTPRAPDHQEGTARAGLSSDASSSHPFPSSVAAAYPDDADGDASMADDSHEGSASPPKARRALGPADRSLQGGWGRPISSESSQVHSRINPAHALRHDDDDDEDETHEDEFLTDADLYADDFSDRSAVEAAEKDEDDDVAGLLWATYAFFYNKRLKRVLFVSVWARTNSGVEAHAAAAAAAARARERVMRMSTSPSARSFGGGGLGVGVGGSTSSSWPGLGGKASNWSGLSPAQRAISASTQARDSSSGSHHSGGGGFAAKASRGSGSSPTHLKKGDSGRGGSSATSSSSSRKSSGRKESSLSKKTRREASSVGASRASVAGMSGHSSNSGATSATTTTRRRRSSLGQSVITSSSAAGNAGEREGSGSRGTTPVAATPMADMSAGGTGTNAGSGSGTGTGPSMDVSGAGSVAAPSLVDALRAVPTPPSRHDTSPPPSARSPFPHASPHKPGEAAARTSSTGAAPVDVPGASAPGDDTSFSTSSSSIPSSWQSNTSSAPIPIGGRSTFGGSMPSLDGAVLSASASAGTGAGVGVGMGGTPGSQTASGRVLRQLSKRLHPDQAGDPKRPRVAPE</sequence>
<feature type="compositionally biased region" description="Low complexity" evidence="1">
    <location>
        <begin position="519"/>
        <end position="547"/>
    </location>
</feature>
<feature type="compositionally biased region" description="Gly residues" evidence="1">
    <location>
        <begin position="1028"/>
        <end position="1040"/>
    </location>
</feature>
<feature type="compositionally biased region" description="Low complexity" evidence="1">
    <location>
        <begin position="760"/>
        <end position="770"/>
    </location>
</feature>
<feature type="compositionally biased region" description="Acidic residues" evidence="1">
    <location>
        <begin position="431"/>
        <end position="440"/>
    </location>
</feature>
<dbReference type="PANTHER" id="PTHR22504">
    <property type="entry name" value="REPRESSOR OF RNA POLYMERASE III TRANSCRIPTION MAF1"/>
    <property type="match status" value="1"/>
</dbReference>
<feature type="compositionally biased region" description="Polar residues" evidence="1">
    <location>
        <begin position="306"/>
        <end position="325"/>
    </location>
</feature>
<gene>
    <name evidence="2" type="ORF">A4X03_0g4538</name>
</gene>
<protein>
    <recommendedName>
        <fullName evidence="4">Repressor of RNA polymerase III transcription MAF1</fullName>
    </recommendedName>
</protein>
<reference evidence="2" key="1">
    <citation type="submission" date="2016-04" db="EMBL/GenBank/DDBJ databases">
        <authorList>
            <person name="Nguyen H.D."/>
            <person name="Kesanakurti P."/>
            <person name="Cullis J."/>
            <person name="Levesque C.A."/>
            <person name="Hambleton S."/>
        </authorList>
    </citation>
    <scope>NUCLEOTIDE SEQUENCE</scope>
    <source>
        <strain evidence="2">DAOMC 238032</strain>
    </source>
</reference>
<feature type="compositionally biased region" description="Low complexity" evidence="1">
    <location>
        <begin position="812"/>
        <end position="839"/>
    </location>
</feature>
<proteinExistence type="predicted"/>
<comment type="caution">
    <text evidence="2">The sequence shown here is derived from an EMBL/GenBank/DDBJ whole genome shotgun (WGS) entry which is preliminary data.</text>
</comment>
<feature type="region of interest" description="Disordered" evidence="1">
    <location>
        <begin position="207"/>
        <end position="332"/>
    </location>
</feature>
<feature type="compositionally biased region" description="Gly residues" evidence="1">
    <location>
        <begin position="886"/>
        <end position="900"/>
    </location>
</feature>
<feature type="compositionally biased region" description="Low complexity" evidence="1">
    <location>
        <begin position="1014"/>
        <end position="1027"/>
    </location>
</feature>
<dbReference type="GO" id="GO:0000994">
    <property type="term" value="F:RNA polymerase III core binding"/>
    <property type="evidence" value="ECO:0007669"/>
    <property type="project" value="TreeGrafter"/>
</dbReference>
<dbReference type="Proteomes" id="UP000077671">
    <property type="component" value="Unassembled WGS sequence"/>
</dbReference>
<feature type="compositionally biased region" description="Low complexity" evidence="1">
    <location>
        <begin position="208"/>
        <end position="220"/>
    </location>
</feature>
<evidence type="ECO:0000313" key="3">
    <source>
        <dbReference type="Proteomes" id="UP000077671"/>
    </source>
</evidence>
<feature type="region of interest" description="Disordered" evidence="1">
    <location>
        <begin position="431"/>
        <end position="616"/>
    </location>
</feature>
<dbReference type="AlphaFoldDB" id="A0A177V6U2"/>
<dbReference type="Pfam" id="PF09174">
    <property type="entry name" value="Maf1"/>
    <property type="match status" value="1"/>
</dbReference>
<feature type="compositionally biased region" description="Low complexity" evidence="1">
    <location>
        <begin position="166"/>
        <end position="190"/>
    </location>
</feature>
<feature type="compositionally biased region" description="Polar residues" evidence="1">
    <location>
        <begin position="847"/>
        <end position="858"/>
    </location>
</feature>
<feature type="compositionally biased region" description="Acidic residues" evidence="1">
    <location>
        <begin position="600"/>
        <end position="616"/>
    </location>
</feature>
<name>A0A177V6U2_9BASI</name>
<organism evidence="2 3">
    <name type="scientific">Tilletia caries</name>
    <name type="common">wheat bunt fungus</name>
    <dbReference type="NCBI Taxonomy" id="13290"/>
    <lineage>
        <taxon>Eukaryota</taxon>
        <taxon>Fungi</taxon>
        <taxon>Dikarya</taxon>
        <taxon>Basidiomycota</taxon>
        <taxon>Ustilaginomycotina</taxon>
        <taxon>Exobasidiomycetes</taxon>
        <taxon>Tilletiales</taxon>
        <taxon>Tilletiaceae</taxon>
        <taxon>Tilletia</taxon>
    </lineage>
</organism>
<accession>A0A177V6U2</accession>
<feature type="compositionally biased region" description="Low complexity" evidence="1">
    <location>
        <begin position="256"/>
        <end position="268"/>
    </location>
</feature>
<dbReference type="GO" id="GO:0005634">
    <property type="term" value="C:nucleus"/>
    <property type="evidence" value="ECO:0007669"/>
    <property type="project" value="TreeGrafter"/>
</dbReference>
<feature type="compositionally biased region" description="Low complexity" evidence="1">
    <location>
        <begin position="784"/>
        <end position="794"/>
    </location>
</feature>